<keyword evidence="1" id="KW-0472">Membrane</keyword>
<evidence type="ECO:0000256" key="1">
    <source>
        <dbReference type="SAM" id="Phobius"/>
    </source>
</evidence>
<evidence type="ECO:0000313" key="2">
    <source>
        <dbReference type="EMBL" id="MBT0773783.1"/>
    </source>
</evidence>
<accession>A0ABS5TSM4</accession>
<dbReference type="EMBL" id="JAHBAY010000020">
    <property type="protein sequence ID" value="MBT0773783.1"/>
    <property type="molecule type" value="Genomic_DNA"/>
</dbReference>
<evidence type="ECO:0000313" key="3">
    <source>
        <dbReference type="Proteomes" id="UP001197247"/>
    </source>
</evidence>
<dbReference type="RefSeq" id="WP_214160324.1">
    <property type="nucleotide sequence ID" value="NZ_JAHBAY010000020.1"/>
</dbReference>
<dbReference type="Proteomes" id="UP001197247">
    <property type="component" value="Unassembled WGS sequence"/>
</dbReference>
<feature type="transmembrane region" description="Helical" evidence="1">
    <location>
        <begin position="86"/>
        <end position="106"/>
    </location>
</feature>
<keyword evidence="1" id="KW-1133">Transmembrane helix</keyword>
<keyword evidence="3" id="KW-1185">Reference proteome</keyword>
<protein>
    <recommendedName>
        <fullName evidence="4">Integral membrane protein</fullName>
    </recommendedName>
</protein>
<name>A0ABS5TSM4_9ACTN</name>
<feature type="transmembrane region" description="Helical" evidence="1">
    <location>
        <begin position="53"/>
        <end position="74"/>
    </location>
</feature>
<organism evidence="2 3">
    <name type="scientific">Kineosporia corallincola</name>
    <dbReference type="NCBI Taxonomy" id="2835133"/>
    <lineage>
        <taxon>Bacteria</taxon>
        <taxon>Bacillati</taxon>
        <taxon>Actinomycetota</taxon>
        <taxon>Actinomycetes</taxon>
        <taxon>Kineosporiales</taxon>
        <taxon>Kineosporiaceae</taxon>
        <taxon>Kineosporia</taxon>
    </lineage>
</organism>
<proteinExistence type="predicted"/>
<sequence length="125" mass="14051">MNDRPVQRVRITSPRMAASPRPELRPATREIDEQTEIGEVYLTALLRSQLRPALTVLTVVLLGLAALPVLFLLLPGLAAHRVGPVTVAWLLLGVAVFPLLYAAAWWHVRAVERAERDFTEILRRR</sequence>
<gene>
    <name evidence="2" type="ORF">KIH74_32860</name>
</gene>
<reference evidence="2 3" key="1">
    <citation type="submission" date="2021-05" db="EMBL/GenBank/DDBJ databases">
        <title>Kineosporia and Streptomyces sp. nov. two new marine actinobacteria isolated from Coral.</title>
        <authorList>
            <person name="Buangrab K."/>
            <person name="Sutthacheep M."/>
            <person name="Yeemin T."/>
            <person name="Harunari E."/>
            <person name="Igarashi Y."/>
            <person name="Kanchanasin P."/>
            <person name="Tanasupawat S."/>
            <person name="Phongsopitanun W."/>
        </authorList>
    </citation>
    <scope>NUCLEOTIDE SEQUENCE [LARGE SCALE GENOMIC DNA]</scope>
    <source>
        <strain evidence="2 3">J2-2</strain>
    </source>
</reference>
<comment type="caution">
    <text evidence="2">The sequence shown here is derived from an EMBL/GenBank/DDBJ whole genome shotgun (WGS) entry which is preliminary data.</text>
</comment>
<evidence type="ECO:0008006" key="4">
    <source>
        <dbReference type="Google" id="ProtNLM"/>
    </source>
</evidence>
<keyword evidence="1" id="KW-0812">Transmembrane</keyword>